<dbReference type="EMBL" id="UINC01050103">
    <property type="protein sequence ID" value="SVB62669.1"/>
    <property type="molecule type" value="Genomic_DNA"/>
</dbReference>
<protein>
    <recommendedName>
        <fullName evidence="1">UGSC-like domain-containing protein</fullName>
    </recommendedName>
</protein>
<evidence type="ECO:0000259" key="1">
    <source>
        <dbReference type="Pfam" id="PF24696"/>
    </source>
</evidence>
<dbReference type="InterPro" id="IPR057767">
    <property type="entry name" value="UGSC-like_dom"/>
</dbReference>
<accession>A0A382FJ24</accession>
<gene>
    <name evidence="2" type="ORF">METZ01_LOCUS215523</name>
</gene>
<feature type="domain" description="UGSC-like" evidence="1">
    <location>
        <begin position="2"/>
        <end position="73"/>
    </location>
</feature>
<dbReference type="Pfam" id="PF24696">
    <property type="entry name" value="UGSC"/>
    <property type="match status" value="1"/>
</dbReference>
<proteinExistence type="predicted"/>
<reference evidence="2" key="1">
    <citation type="submission" date="2018-05" db="EMBL/GenBank/DDBJ databases">
        <authorList>
            <person name="Lanie J.A."/>
            <person name="Ng W.-L."/>
            <person name="Kazmierczak K.M."/>
            <person name="Andrzejewski T.M."/>
            <person name="Davidsen T.M."/>
            <person name="Wayne K.J."/>
            <person name="Tettelin H."/>
            <person name="Glass J.I."/>
            <person name="Rusch D."/>
            <person name="Podicherti R."/>
            <person name="Tsui H.-C.T."/>
            <person name="Winkler M.E."/>
        </authorList>
    </citation>
    <scope>NUCLEOTIDE SEQUENCE</scope>
</reference>
<organism evidence="2">
    <name type="scientific">marine metagenome</name>
    <dbReference type="NCBI Taxonomy" id="408172"/>
    <lineage>
        <taxon>unclassified sequences</taxon>
        <taxon>metagenomes</taxon>
        <taxon>ecological metagenomes</taxon>
    </lineage>
</organism>
<sequence>MARPMSLDGLTVGVLDISKVRGDVFVEEVATLLERRGIAVKRYRKPTVARTAPKEIEKAIVEEVDVVVEGLAD</sequence>
<evidence type="ECO:0000313" key="2">
    <source>
        <dbReference type="EMBL" id="SVB62669.1"/>
    </source>
</evidence>
<dbReference type="AlphaFoldDB" id="A0A382FJ24"/>
<name>A0A382FJ24_9ZZZZ</name>